<organism evidence="2 3">
    <name type="scientific">Euplotes crassus</name>
    <dbReference type="NCBI Taxonomy" id="5936"/>
    <lineage>
        <taxon>Eukaryota</taxon>
        <taxon>Sar</taxon>
        <taxon>Alveolata</taxon>
        <taxon>Ciliophora</taxon>
        <taxon>Intramacronucleata</taxon>
        <taxon>Spirotrichea</taxon>
        <taxon>Hypotrichia</taxon>
        <taxon>Euplotida</taxon>
        <taxon>Euplotidae</taxon>
        <taxon>Moneuplotes</taxon>
    </lineage>
</organism>
<feature type="region of interest" description="Disordered" evidence="1">
    <location>
        <begin position="1"/>
        <end position="54"/>
    </location>
</feature>
<gene>
    <name evidence="2" type="ORF">ECRASSUSDP1_LOCUS9228</name>
</gene>
<evidence type="ECO:0000256" key="1">
    <source>
        <dbReference type="SAM" id="MobiDB-lite"/>
    </source>
</evidence>
<comment type="caution">
    <text evidence="2">The sequence shown here is derived from an EMBL/GenBank/DDBJ whole genome shotgun (WGS) entry which is preliminary data.</text>
</comment>
<dbReference type="EMBL" id="CAMPGE010009065">
    <property type="protein sequence ID" value="CAI2367939.1"/>
    <property type="molecule type" value="Genomic_DNA"/>
</dbReference>
<name>A0AAD1UMI4_EUPCR</name>
<dbReference type="Proteomes" id="UP001295684">
    <property type="component" value="Unassembled WGS sequence"/>
</dbReference>
<reference evidence="2" key="1">
    <citation type="submission" date="2023-07" db="EMBL/GenBank/DDBJ databases">
        <authorList>
            <consortium name="AG Swart"/>
            <person name="Singh M."/>
            <person name="Singh A."/>
            <person name="Seah K."/>
            <person name="Emmerich C."/>
        </authorList>
    </citation>
    <scope>NUCLEOTIDE SEQUENCE</scope>
    <source>
        <strain evidence="2">DP1</strain>
    </source>
</reference>
<feature type="compositionally biased region" description="Polar residues" evidence="1">
    <location>
        <begin position="19"/>
        <end position="45"/>
    </location>
</feature>
<feature type="region of interest" description="Disordered" evidence="1">
    <location>
        <begin position="299"/>
        <end position="321"/>
    </location>
</feature>
<keyword evidence="3" id="KW-1185">Reference proteome</keyword>
<protein>
    <submittedName>
        <fullName evidence="2">Uncharacterized protein</fullName>
    </submittedName>
</protein>
<proteinExistence type="predicted"/>
<evidence type="ECO:0000313" key="3">
    <source>
        <dbReference type="Proteomes" id="UP001295684"/>
    </source>
</evidence>
<evidence type="ECO:0000313" key="2">
    <source>
        <dbReference type="EMBL" id="CAI2367939.1"/>
    </source>
</evidence>
<dbReference type="AlphaFoldDB" id="A0AAD1UMI4"/>
<sequence>MKISEEEFELSYADDKSRNNVQNNSNDATRPSPSSGRKRSNPFQDHQNEVFTRKRSKRNNISECYYEESESDENENENSNYRQHLIREYNNMKRVYEDERVTQQSHLYLRRMAHETTQRMPALALYPLLQFLVNASKIMMLNEYEIITWALWLDDIPLIDDEFTVEEKTLFSALYVKATLNSNKKLTEVLQEFLSHIDNFIEKFNVWVNKNSGSFHPMPVAMNRKYIELSRPHNPKIEQDFVEYNHVVDEILEVAPPYTNESKHALRYSAPQIKPEVKLKESSDAAMNNDWLNKVMTKSKTNQNRLAPDKDGLEGSVNYHPGDAQQRFKYQHCRNTYKNLENRDSPKGGIQNLIGSFMEHEEHGDNAPQQPQIIPIDSLFHQMKSSDNSRIHAQDMSSGHHEAEMKNQAYDFLIERLKFGSHIKLNFDDLPKDYDDYKSFGQEPSFERSGTGIIKSSSMIPLFEGSSNFPIKRG</sequence>
<accession>A0AAD1UMI4</accession>